<sequence length="219" mass="23437">MSVERDKLIAQPNNEIDQLCAVGRIPVVLSKADAGYEIAHCAGCLRTLSWPSPRPDAWAAPVPCPECQRIYFTAARNRSGIEIPKDEASQVNDAQQASRTAPDSPPLPIAIQLLSNFFGAGLVVDERRQSARYALSAPVVVVPLSNDGMPVAEAYSMTLLDISASGMGLMRTGQAIGSYLLIDFAAAGAPGTQCLIKVCWRNEAHGITKLGGEFIPFVR</sequence>
<dbReference type="OrthoDB" id="278126at2"/>
<dbReference type="EMBL" id="SJPR01000001">
    <property type="protein sequence ID" value="TWT99796.1"/>
    <property type="molecule type" value="Genomic_DNA"/>
</dbReference>
<evidence type="ECO:0000313" key="2">
    <source>
        <dbReference type="EMBL" id="TWT99796.1"/>
    </source>
</evidence>
<keyword evidence="3" id="KW-1185">Reference proteome</keyword>
<evidence type="ECO:0008006" key="4">
    <source>
        <dbReference type="Google" id="ProtNLM"/>
    </source>
</evidence>
<dbReference type="RefSeq" id="WP_146443098.1">
    <property type="nucleotide sequence ID" value="NZ_SJPR01000001.1"/>
</dbReference>
<comment type="caution">
    <text evidence="2">The sequence shown here is derived from an EMBL/GenBank/DDBJ whole genome shotgun (WGS) entry which is preliminary data.</text>
</comment>
<name>A0A5C6AK47_9BACT</name>
<gene>
    <name evidence="2" type="ORF">Pla108_07390</name>
</gene>
<feature type="region of interest" description="Disordered" evidence="1">
    <location>
        <begin position="83"/>
        <end position="104"/>
    </location>
</feature>
<dbReference type="AlphaFoldDB" id="A0A5C6AK47"/>
<proteinExistence type="predicted"/>
<protein>
    <recommendedName>
        <fullName evidence="4">PilZ domain-containing protein</fullName>
    </recommendedName>
</protein>
<reference evidence="2 3" key="1">
    <citation type="submission" date="2019-02" db="EMBL/GenBank/DDBJ databases">
        <title>Deep-cultivation of Planctomycetes and their phenomic and genomic characterization uncovers novel biology.</title>
        <authorList>
            <person name="Wiegand S."/>
            <person name="Jogler M."/>
            <person name="Boedeker C."/>
            <person name="Pinto D."/>
            <person name="Vollmers J."/>
            <person name="Rivas-Marin E."/>
            <person name="Kohn T."/>
            <person name="Peeters S.H."/>
            <person name="Heuer A."/>
            <person name="Rast P."/>
            <person name="Oberbeckmann S."/>
            <person name="Bunk B."/>
            <person name="Jeske O."/>
            <person name="Meyerdierks A."/>
            <person name="Storesund J.E."/>
            <person name="Kallscheuer N."/>
            <person name="Luecker S."/>
            <person name="Lage O.M."/>
            <person name="Pohl T."/>
            <person name="Merkel B.J."/>
            <person name="Hornburger P."/>
            <person name="Mueller R.-W."/>
            <person name="Bruemmer F."/>
            <person name="Labrenz M."/>
            <person name="Spormann A.M."/>
            <person name="Op Den Camp H."/>
            <person name="Overmann J."/>
            <person name="Amann R."/>
            <person name="Jetten M.S.M."/>
            <person name="Mascher T."/>
            <person name="Medema M.H."/>
            <person name="Devos D.P."/>
            <person name="Kaster A.-K."/>
            <person name="Ovreas L."/>
            <person name="Rohde M."/>
            <person name="Galperin M.Y."/>
            <person name="Jogler C."/>
        </authorList>
    </citation>
    <scope>NUCLEOTIDE SEQUENCE [LARGE SCALE GENOMIC DNA]</scope>
    <source>
        <strain evidence="2 3">Pla108</strain>
    </source>
</reference>
<organism evidence="2 3">
    <name type="scientific">Botrimarina colliarenosi</name>
    <dbReference type="NCBI Taxonomy" id="2528001"/>
    <lineage>
        <taxon>Bacteria</taxon>
        <taxon>Pseudomonadati</taxon>
        <taxon>Planctomycetota</taxon>
        <taxon>Planctomycetia</taxon>
        <taxon>Pirellulales</taxon>
        <taxon>Lacipirellulaceae</taxon>
        <taxon>Botrimarina</taxon>
    </lineage>
</organism>
<accession>A0A5C6AK47</accession>
<dbReference type="Proteomes" id="UP000317421">
    <property type="component" value="Unassembled WGS sequence"/>
</dbReference>
<evidence type="ECO:0000313" key="3">
    <source>
        <dbReference type="Proteomes" id="UP000317421"/>
    </source>
</evidence>
<feature type="compositionally biased region" description="Polar residues" evidence="1">
    <location>
        <begin position="89"/>
        <end position="101"/>
    </location>
</feature>
<evidence type="ECO:0000256" key="1">
    <source>
        <dbReference type="SAM" id="MobiDB-lite"/>
    </source>
</evidence>